<dbReference type="InterPro" id="IPR014001">
    <property type="entry name" value="Helicase_ATP-bd"/>
</dbReference>
<dbReference type="Pfam" id="PF00271">
    <property type="entry name" value="Helicase_C"/>
    <property type="match status" value="1"/>
</dbReference>
<dbReference type="CDD" id="cd18793">
    <property type="entry name" value="SF2_C_SNF"/>
    <property type="match status" value="1"/>
</dbReference>
<feature type="compositionally biased region" description="Basic and acidic residues" evidence="9">
    <location>
        <begin position="1134"/>
        <end position="1145"/>
    </location>
</feature>
<gene>
    <name evidence="12" type="ORF">ABMA28_004116</name>
</gene>
<name>A0ABD0SUE7_LOXSC</name>
<evidence type="ECO:0008006" key="14">
    <source>
        <dbReference type="Google" id="ProtNLM"/>
    </source>
</evidence>
<feature type="compositionally biased region" description="Acidic residues" evidence="9">
    <location>
        <begin position="859"/>
        <end position="869"/>
    </location>
</feature>
<evidence type="ECO:0000256" key="3">
    <source>
        <dbReference type="ARBA" id="ARBA00022741"/>
    </source>
</evidence>
<feature type="region of interest" description="Disordered" evidence="9">
    <location>
        <begin position="572"/>
        <end position="600"/>
    </location>
</feature>
<feature type="compositionally biased region" description="Basic and acidic residues" evidence="9">
    <location>
        <begin position="2206"/>
        <end position="2217"/>
    </location>
</feature>
<feature type="region of interest" description="Disordered" evidence="9">
    <location>
        <begin position="154"/>
        <end position="547"/>
    </location>
</feature>
<dbReference type="InterPro" id="IPR038718">
    <property type="entry name" value="SNF2-like_sf"/>
</dbReference>
<feature type="compositionally biased region" description="Low complexity" evidence="9">
    <location>
        <begin position="1019"/>
        <end position="1028"/>
    </location>
</feature>
<dbReference type="Proteomes" id="UP001549921">
    <property type="component" value="Unassembled WGS sequence"/>
</dbReference>
<feature type="region of interest" description="Disordered" evidence="9">
    <location>
        <begin position="2203"/>
        <end position="2243"/>
    </location>
</feature>
<reference evidence="12 13" key="1">
    <citation type="submission" date="2024-06" db="EMBL/GenBank/DDBJ databases">
        <title>A chromosome-level genome assembly of beet webworm, Loxostege sticticalis.</title>
        <authorList>
            <person name="Zhang Y."/>
        </authorList>
    </citation>
    <scope>NUCLEOTIDE SEQUENCE [LARGE SCALE GENOMIC DNA]</scope>
    <source>
        <strain evidence="12">AQ028</strain>
        <tissue evidence="12">Male pupae</tissue>
    </source>
</reference>
<feature type="compositionally biased region" description="Acidic residues" evidence="9">
    <location>
        <begin position="785"/>
        <end position="795"/>
    </location>
</feature>
<dbReference type="SMART" id="SM00490">
    <property type="entry name" value="HELICc"/>
    <property type="match status" value="1"/>
</dbReference>
<feature type="compositionally biased region" description="Low complexity" evidence="9">
    <location>
        <begin position="1085"/>
        <end position="1096"/>
    </location>
</feature>
<evidence type="ECO:0000313" key="12">
    <source>
        <dbReference type="EMBL" id="KAL0829319.1"/>
    </source>
</evidence>
<evidence type="ECO:0000259" key="11">
    <source>
        <dbReference type="PROSITE" id="PS51194"/>
    </source>
</evidence>
<feature type="compositionally biased region" description="Basic and acidic residues" evidence="9">
    <location>
        <begin position="746"/>
        <end position="759"/>
    </location>
</feature>
<keyword evidence="8" id="KW-0539">Nucleus</keyword>
<feature type="compositionally biased region" description="Basic residues" evidence="9">
    <location>
        <begin position="1714"/>
        <end position="1726"/>
    </location>
</feature>
<evidence type="ECO:0000259" key="10">
    <source>
        <dbReference type="PROSITE" id="PS51192"/>
    </source>
</evidence>
<feature type="compositionally biased region" description="Basic and acidic residues" evidence="9">
    <location>
        <begin position="982"/>
        <end position="1008"/>
    </location>
</feature>
<dbReference type="InterPro" id="IPR001650">
    <property type="entry name" value="Helicase_C-like"/>
</dbReference>
<feature type="compositionally biased region" description="Basic and acidic residues" evidence="9">
    <location>
        <begin position="189"/>
        <end position="228"/>
    </location>
</feature>
<feature type="compositionally biased region" description="Polar residues" evidence="9">
    <location>
        <begin position="1232"/>
        <end position="1241"/>
    </location>
</feature>
<proteinExistence type="inferred from homology"/>
<evidence type="ECO:0000256" key="6">
    <source>
        <dbReference type="ARBA" id="ARBA00022840"/>
    </source>
</evidence>
<evidence type="ECO:0000256" key="4">
    <source>
        <dbReference type="ARBA" id="ARBA00022801"/>
    </source>
</evidence>
<feature type="compositionally biased region" description="Basic and acidic residues" evidence="9">
    <location>
        <begin position="1171"/>
        <end position="1186"/>
    </location>
</feature>
<feature type="compositionally biased region" description="Acidic residues" evidence="9">
    <location>
        <begin position="1675"/>
        <end position="1709"/>
    </location>
</feature>
<feature type="compositionally biased region" description="Polar residues" evidence="9">
    <location>
        <begin position="1053"/>
        <end position="1068"/>
    </location>
</feature>
<evidence type="ECO:0000256" key="1">
    <source>
        <dbReference type="ARBA" id="ARBA00004123"/>
    </source>
</evidence>
<feature type="region of interest" description="Disordered" evidence="9">
    <location>
        <begin position="671"/>
        <end position="1272"/>
    </location>
</feature>
<sequence length="2243" mass="254645">MADDVPVCDVLCEAMEYLSKLGSNLRARSENLKEKRIRKEKLKNYHAVQKAADKVLLICQLSKKSLDNVECGVRKVLTLLNQGQSSLGVDAPTPEKSEKYQYFKYRSHKLKIAKKVPVKHYMSVRVMARKMPSSMQDKYPVYYNCKLYRRRKQKEKNSVSEEGLEDDNAKSETLDKEKKSDRVLQSPSKNEDTVHSESDDHVVEMDTSEKSCVDAEKSSKFQSDKKPESSYTIDSGFRGFEVSDESSKSASRNKSLLSESIERSIGNDGSSKNSYSREKRLSSVSSGRSKDDDSSPKKSESVDGGQSSDSHRRAKNHDEITKKSISRDKRYSSESHDMSKVHAESSNKSQSKEKRRASESRKGSKDDETLKMSKSRDKRLSSESLRRSKDGNESSRKSESNNKRKSTESCQSEDADKTSKKSGLEGKRQSSESPGRCKDNSDDEIPRLSKINNKSKFKNIRVIDDDSSENSNDLNSSNKASNNTQSNNKDSLDNCESDSSIQLHKSKKIKLITSDTEEVEDAKKENTKTTNAENSSNEEKSNDSESVKPLIKCVSLTKLLKPDVLTKVETLQSENKVSSTKGTKKEEKKSSKNKENLRHRNKIDNYLTKQPTQSDEEFWVQKRKEVSAFIAKKFCINVTRLPEFSQSFLQLHDLKRITQSERVICELTKEKEVTDGSSSKEVDHNPEHDGNAKETVPDNMNVVKSALLNDSDSDKSDFGDKSPSPIAEIAETVKNALLNDSDEDETNKNETQEGKECQKENSSTDIRNDPEQIKNVLLNDSESDKNEEESDNVEEENSKKSQLKQDFSKIKKTLLNESDSEKNETAESEIVNKDNDTANNNQDLGETQNVQQDKSKDDQEVDPPNEDQEQNSKEPETLHGKFKKHKEGKPKSRRKHIMESMHAKKMLLTYSSSSDTEDEQLRNALKEIKHSLLEGSDDEKKKEKEKKIAKNSSSDSEEDILATGKKNKGPKEDCSTAESESEAAKHKLDTESEKSCRKRDGSSSDDPKPKKKMGRSRAQPGGSSQNSDSQDDKDIDGLTNLNSLNKNRRRRGSTSTDKTDTNSISSNKKMPKAPLISQEDMLQPESSSEAGSVVESDGGEELPTISLTGLNGSGVDHLAKDDLLGESDTSASHNENEKEDKKMTDSDEETTLKSKRRKAHATISSDSEAGSSRKKDFIDMESKLSDFEDSEDDGSSEPTKKKRRKKAVDSDASVGSSSNDESKKKRRRIKQLNDSDGSGSDTENEGKNKHGRKNIRKVMGKNQLEEATKKAAREEKERIARIAERQKLYNNLEFDESGKPDEVVLEKVVLDFDPETKKPLIEVDRGLVKKLKPHQANGIKFMWDACFESAKRIKKDRGSGCILAHCMGLGKTLQVVSLTHTLLTHSELTNVHRVLVVCPLSTVLNWVNEFRMWLKHSERDFDVDVYELSRYKQNSERAFQLQQWFEHGGVCVLGYEMFRNLSADNPKKFKKKMLKNFQQSLVDPGPDLVVCDEGHLLKNEKTSLSQSMNRVKTLRRIVLTGTPLQNNLKEYYCMVQFVKPNLLGKYNEYLNRFVNPITNGQYTDSTEHDIRIMKRRSHVLHKMLDGAVQRRDYGVLAPFLPPKHEYVLFITLSEVQCKLYQFYLDNYSRRPLPGKSSGFLFPDFQSLQRIWTHPLVLKYNSERYEIMQQKKREREEEDSEGSLVDFIDDDSTPDESSTEESSDDLSDMSDDSRKKSKKKKAAKKSKAKDSKVSTRRGTRANPVEMEDEEQNEVVELKRDENPTEWWIKLVTEDELEDMRHSHKLVLLFDILRQCETIGDKLLVFSQSLYSLDLIEHFLGKVDEATQEGRIDEKLGGHVGSWSPGVDYFRLDGSTSCENRSIWCKNFNREDNPRARLFLISTRAGGLGINLVAANRVVIFDVSWNPSHDVQSIFRVYRFGQKKPCYIYRFLAMGTMEEKIYERQVTKQAISKRVIDEQQIDRHYAENDLAELYKFEPTPPQPRPLPPLPKDRLFAEMLREHETQIYKYHEHDSLLENKEEETLSEEERKAAWEDFENEKNRPPPAPFPSAWPMNNGMMSGLLAQQQQQLAYAALAAVLRKDMPNINDNQIRDMLPHIYNANPAMFGGYDYGLMQKMSEIYKYAQPGMMNPMMHPMLASGGGGAGAAAAGGMSGASGLQYEPPWQRQQQQQQQQRLQQLLQQNPMGAKYYAGGLGSRDPVAMALQQQRAREMLTGERGRPRGRPPLQPRAPPTHHAGDVVNLDSD</sequence>
<evidence type="ECO:0000313" key="13">
    <source>
        <dbReference type="Proteomes" id="UP001549921"/>
    </source>
</evidence>
<feature type="compositionally biased region" description="Basic and acidic residues" evidence="9">
    <location>
        <begin position="167"/>
        <end position="182"/>
    </location>
</feature>
<evidence type="ECO:0000256" key="8">
    <source>
        <dbReference type="ARBA" id="ARBA00023242"/>
    </source>
</evidence>
<feature type="domain" description="Helicase C-terminal" evidence="11">
    <location>
        <begin position="1789"/>
        <end position="1967"/>
    </location>
</feature>
<dbReference type="InterPro" id="IPR044574">
    <property type="entry name" value="ARIP4-like"/>
</dbReference>
<feature type="compositionally biased region" description="Polar residues" evidence="9">
    <location>
        <begin position="248"/>
        <end position="258"/>
    </location>
</feature>
<dbReference type="GO" id="GO:0003677">
    <property type="term" value="F:DNA binding"/>
    <property type="evidence" value="ECO:0007669"/>
    <property type="project" value="UniProtKB-KW"/>
</dbReference>
<dbReference type="PANTHER" id="PTHR45797">
    <property type="entry name" value="RAD54-LIKE"/>
    <property type="match status" value="1"/>
</dbReference>
<dbReference type="Gene3D" id="3.40.50.10810">
    <property type="entry name" value="Tandem AAA-ATPase domain"/>
    <property type="match status" value="1"/>
</dbReference>
<feature type="compositionally biased region" description="Basic residues" evidence="9">
    <location>
        <begin position="880"/>
        <end position="896"/>
    </location>
</feature>
<feature type="domain" description="Helicase ATP-binding" evidence="10">
    <location>
        <begin position="1352"/>
        <end position="1541"/>
    </location>
</feature>
<feature type="compositionally biased region" description="Basic and acidic residues" evidence="9">
    <location>
        <begin position="1263"/>
        <end position="1272"/>
    </location>
</feature>
<dbReference type="InterPro" id="IPR049730">
    <property type="entry name" value="SNF2/RAD54-like_C"/>
</dbReference>
<dbReference type="Pfam" id="PF00176">
    <property type="entry name" value="SNF2-rel_dom"/>
    <property type="match status" value="1"/>
</dbReference>
<dbReference type="GO" id="GO:0005524">
    <property type="term" value="F:ATP binding"/>
    <property type="evidence" value="ECO:0007669"/>
    <property type="project" value="UniProtKB-KW"/>
</dbReference>
<dbReference type="GO" id="GO:0016787">
    <property type="term" value="F:hydrolase activity"/>
    <property type="evidence" value="ECO:0007669"/>
    <property type="project" value="UniProtKB-KW"/>
</dbReference>
<keyword evidence="6" id="KW-0067">ATP-binding</keyword>
<keyword evidence="4" id="KW-0378">Hydrolase</keyword>
<dbReference type="InterPro" id="IPR027417">
    <property type="entry name" value="P-loop_NTPase"/>
</dbReference>
<dbReference type="EMBL" id="JBEDNZ010000015">
    <property type="protein sequence ID" value="KAL0829319.1"/>
    <property type="molecule type" value="Genomic_DNA"/>
</dbReference>
<feature type="compositionally biased region" description="Basic residues" evidence="9">
    <location>
        <begin position="1249"/>
        <end position="1259"/>
    </location>
</feature>
<feature type="compositionally biased region" description="Basic and acidic residues" evidence="9">
    <location>
        <begin position="671"/>
        <end position="696"/>
    </location>
</feature>
<keyword evidence="7" id="KW-0238">DNA-binding</keyword>
<feature type="region of interest" description="Disordered" evidence="9">
    <location>
        <begin position="1669"/>
        <end position="1753"/>
    </location>
</feature>
<evidence type="ECO:0000256" key="5">
    <source>
        <dbReference type="ARBA" id="ARBA00022806"/>
    </source>
</evidence>
<comment type="caution">
    <text evidence="12">The sequence shown here is derived from an EMBL/GenBank/DDBJ whole genome shotgun (WGS) entry which is preliminary data.</text>
</comment>
<feature type="compositionally biased region" description="Basic and acidic residues" evidence="9">
    <location>
        <begin position="537"/>
        <end position="546"/>
    </location>
</feature>
<feature type="compositionally biased region" description="Basic and acidic residues" evidence="9">
    <location>
        <begin position="316"/>
        <end position="407"/>
    </location>
</feature>
<feature type="compositionally biased region" description="Basic and acidic residues" evidence="9">
    <location>
        <begin position="288"/>
        <end position="301"/>
    </location>
</feature>
<organism evidence="12 13">
    <name type="scientific">Loxostege sticticalis</name>
    <name type="common">Beet webworm moth</name>
    <dbReference type="NCBI Taxonomy" id="481309"/>
    <lineage>
        <taxon>Eukaryota</taxon>
        <taxon>Metazoa</taxon>
        <taxon>Ecdysozoa</taxon>
        <taxon>Arthropoda</taxon>
        <taxon>Hexapoda</taxon>
        <taxon>Insecta</taxon>
        <taxon>Pterygota</taxon>
        <taxon>Neoptera</taxon>
        <taxon>Endopterygota</taxon>
        <taxon>Lepidoptera</taxon>
        <taxon>Glossata</taxon>
        <taxon>Ditrysia</taxon>
        <taxon>Pyraloidea</taxon>
        <taxon>Crambidae</taxon>
        <taxon>Pyraustinae</taxon>
        <taxon>Loxostege</taxon>
    </lineage>
</organism>
<dbReference type="InterPro" id="IPR000330">
    <property type="entry name" value="SNF2_N"/>
</dbReference>
<protein>
    <recommendedName>
        <fullName evidence="14">Transcriptional regulator ATRX homolog</fullName>
    </recommendedName>
</protein>
<accession>A0ABD0SUE7</accession>
<evidence type="ECO:0000256" key="9">
    <source>
        <dbReference type="SAM" id="MobiDB-lite"/>
    </source>
</evidence>
<feature type="compositionally biased region" description="Basic and acidic residues" evidence="9">
    <location>
        <begin position="870"/>
        <end position="879"/>
    </location>
</feature>
<comment type="similarity">
    <text evidence="2">Belongs to the SNF2/RAD54 helicase family.</text>
</comment>
<dbReference type="PROSITE" id="PS51192">
    <property type="entry name" value="HELICASE_ATP_BIND_1"/>
    <property type="match status" value="1"/>
</dbReference>
<keyword evidence="3" id="KW-0547">Nucleotide-binding</keyword>
<keyword evidence="5" id="KW-0347">Helicase</keyword>
<dbReference type="GO" id="GO:0004386">
    <property type="term" value="F:helicase activity"/>
    <property type="evidence" value="ECO:0007669"/>
    <property type="project" value="UniProtKB-KW"/>
</dbReference>
<dbReference type="GO" id="GO:0005634">
    <property type="term" value="C:nucleus"/>
    <property type="evidence" value="ECO:0007669"/>
    <property type="project" value="UniProtKB-SubCell"/>
</dbReference>
<feature type="compositionally biased region" description="Low complexity" evidence="9">
    <location>
        <begin position="469"/>
        <end position="478"/>
    </location>
</feature>
<dbReference type="PROSITE" id="PS51194">
    <property type="entry name" value="HELICASE_CTER"/>
    <property type="match status" value="1"/>
</dbReference>
<dbReference type="PANTHER" id="PTHR45797:SF3">
    <property type="entry name" value="TRANSCRIPTIONAL REGULATOR ATRX HOMOLOG"/>
    <property type="match status" value="1"/>
</dbReference>
<comment type="subcellular location">
    <subcellularLocation>
        <location evidence="1">Nucleus</location>
    </subcellularLocation>
</comment>
<dbReference type="Gene3D" id="3.40.50.300">
    <property type="entry name" value="P-loop containing nucleotide triphosphate hydrolases"/>
    <property type="match status" value="1"/>
</dbReference>
<feature type="compositionally biased region" description="Basic and acidic residues" evidence="9">
    <location>
        <begin position="819"/>
        <end position="836"/>
    </location>
</feature>
<evidence type="ECO:0000256" key="2">
    <source>
        <dbReference type="ARBA" id="ARBA00007025"/>
    </source>
</evidence>
<feature type="compositionally biased region" description="Polar residues" evidence="9">
    <location>
        <begin position="837"/>
        <end position="852"/>
    </location>
</feature>
<feature type="compositionally biased region" description="Polar residues" evidence="9">
    <location>
        <begin position="479"/>
        <end position="489"/>
    </location>
</feature>
<feature type="compositionally biased region" description="Basic and acidic residues" evidence="9">
    <location>
        <begin position="414"/>
        <end position="447"/>
    </location>
</feature>
<feature type="compositionally biased region" description="Basic and acidic residues" evidence="9">
    <location>
        <begin position="919"/>
        <end position="948"/>
    </location>
</feature>
<evidence type="ECO:0000256" key="7">
    <source>
        <dbReference type="ARBA" id="ARBA00023125"/>
    </source>
</evidence>
<dbReference type="SUPFAM" id="SSF52540">
    <property type="entry name" value="P-loop containing nucleoside triphosphate hydrolases"/>
    <property type="match status" value="2"/>
</dbReference>
<feature type="compositionally biased region" description="Basic and acidic residues" evidence="9">
    <location>
        <begin position="583"/>
        <end position="598"/>
    </location>
</feature>
<dbReference type="SMART" id="SM00487">
    <property type="entry name" value="DEXDc"/>
    <property type="match status" value="1"/>
</dbReference>